<dbReference type="GO" id="GO:0042147">
    <property type="term" value="P:retrograde transport, endosome to Golgi"/>
    <property type="evidence" value="ECO:0000318"/>
    <property type="project" value="GO_Central"/>
</dbReference>
<evidence type="ECO:0000256" key="7">
    <source>
        <dbReference type="ARBA" id="ARBA00022553"/>
    </source>
</evidence>
<dbReference type="PANTHER" id="PTHR10555">
    <property type="entry name" value="SORTING NEXIN"/>
    <property type="match status" value="1"/>
</dbReference>
<feature type="compositionally biased region" description="Low complexity" evidence="12">
    <location>
        <begin position="277"/>
        <end position="286"/>
    </location>
</feature>
<organism evidence="14 15">
    <name type="scientific">Puccinia graminis f. sp. tritici (strain CRL 75-36-700-3 / race SCCL)</name>
    <name type="common">Black stem rust fungus</name>
    <dbReference type="NCBI Taxonomy" id="418459"/>
    <lineage>
        <taxon>Eukaryota</taxon>
        <taxon>Fungi</taxon>
        <taxon>Dikarya</taxon>
        <taxon>Basidiomycota</taxon>
        <taxon>Pucciniomycotina</taxon>
        <taxon>Pucciniomycetes</taxon>
        <taxon>Pucciniales</taxon>
        <taxon>Pucciniaceae</taxon>
        <taxon>Puccinia</taxon>
    </lineage>
</organism>
<keyword evidence="8" id="KW-0653">Protein transport</keyword>
<feature type="domain" description="PX" evidence="13">
    <location>
        <begin position="576"/>
        <end position="695"/>
    </location>
</feature>
<comment type="subcellular location">
    <subcellularLocation>
        <location evidence="2">Cytoplasm</location>
    </subcellularLocation>
    <subcellularLocation>
        <location evidence="3">Golgi apparatus</location>
    </subcellularLocation>
    <subcellularLocation>
        <location evidence="1">Membrane</location>
        <topology evidence="1">Peripheral membrane protein</topology>
        <orientation evidence="1">Cytoplasmic side</orientation>
    </subcellularLocation>
</comment>
<dbReference type="PROSITE" id="PS50195">
    <property type="entry name" value="PX"/>
    <property type="match status" value="1"/>
</dbReference>
<dbReference type="GeneID" id="10528558"/>
<feature type="compositionally biased region" description="Low complexity" evidence="12">
    <location>
        <begin position="370"/>
        <end position="383"/>
    </location>
</feature>
<dbReference type="SMART" id="SM00312">
    <property type="entry name" value="PX"/>
    <property type="match status" value="1"/>
</dbReference>
<feature type="compositionally biased region" description="Polar residues" evidence="12">
    <location>
        <begin position="134"/>
        <end position="147"/>
    </location>
</feature>
<proteinExistence type="inferred from homology"/>
<feature type="compositionally biased region" description="Low complexity" evidence="12">
    <location>
        <begin position="155"/>
        <end position="172"/>
    </location>
</feature>
<feature type="compositionally biased region" description="Low complexity" evidence="12">
    <location>
        <begin position="68"/>
        <end position="79"/>
    </location>
</feature>
<dbReference type="GO" id="GO:0045053">
    <property type="term" value="P:protein retention in Golgi apparatus"/>
    <property type="evidence" value="ECO:0000318"/>
    <property type="project" value="GO_Central"/>
</dbReference>
<dbReference type="Pfam" id="PF00787">
    <property type="entry name" value="PX"/>
    <property type="match status" value="1"/>
</dbReference>
<dbReference type="SUPFAM" id="SSF64268">
    <property type="entry name" value="PX domain"/>
    <property type="match status" value="1"/>
</dbReference>
<evidence type="ECO:0000256" key="5">
    <source>
        <dbReference type="ARBA" id="ARBA00022448"/>
    </source>
</evidence>
<dbReference type="STRING" id="418459.E3JX46"/>
<keyword evidence="9" id="KW-0333">Golgi apparatus</keyword>
<evidence type="ECO:0000256" key="2">
    <source>
        <dbReference type="ARBA" id="ARBA00004496"/>
    </source>
</evidence>
<dbReference type="PANTHER" id="PTHR10555:SF170">
    <property type="entry name" value="FI18122P1"/>
    <property type="match status" value="1"/>
</dbReference>
<feature type="compositionally biased region" description="Polar residues" evidence="12">
    <location>
        <begin position="26"/>
        <end position="43"/>
    </location>
</feature>
<feature type="compositionally biased region" description="Polar residues" evidence="12">
    <location>
        <begin position="287"/>
        <end position="308"/>
    </location>
</feature>
<dbReference type="Proteomes" id="UP000008783">
    <property type="component" value="Unassembled WGS sequence"/>
</dbReference>
<dbReference type="InterPro" id="IPR036871">
    <property type="entry name" value="PX_dom_sf"/>
</dbReference>
<dbReference type="GO" id="GO:0005768">
    <property type="term" value="C:endosome"/>
    <property type="evidence" value="ECO:0000318"/>
    <property type="project" value="GO_Central"/>
</dbReference>
<dbReference type="GO" id="GO:0035091">
    <property type="term" value="F:phosphatidylinositol binding"/>
    <property type="evidence" value="ECO:0000318"/>
    <property type="project" value="GO_Central"/>
</dbReference>
<feature type="compositionally biased region" description="Low complexity" evidence="12">
    <location>
        <begin position="958"/>
        <end position="1012"/>
    </location>
</feature>
<evidence type="ECO:0000256" key="12">
    <source>
        <dbReference type="SAM" id="MobiDB-lite"/>
    </source>
</evidence>
<feature type="compositionally biased region" description="Basic and acidic residues" evidence="12">
    <location>
        <begin position="397"/>
        <end position="406"/>
    </location>
</feature>
<evidence type="ECO:0000256" key="3">
    <source>
        <dbReference type="ARBA" id="ARBA00004555"/>
    </source>
</evidence>
<evidence type="ECO:0000256" key="4">
    <source>
        <dbReference type="ARBA" id="ARBA00010883"/>
    </source>
</evidence>
<feature type="compositionally biased region" description="Basic and acidic residues" evidence="12">
    <location>
        <begin position="1016"/>
        <end position="1042"/>
    </location>
</feature>
<feature type="compositionally biased region" description="Polar residues" evidence="12">
    <location>
        <begin position="334"/>
        <end position="357"/>
    </location>
</feature>
<evidence type="ECO:0000313" key="14">
    <source>
        <dbReference type="EMBL" id="EFP76621.2"/>
    </source>
</evidence>
<dbReference type="HOGENOM" id="CLU_284988_0_0_1"/>
<keyword evidence="10" id="KW-0472">Membrane</keyword>
<evidence type="ECO:0000313" key="15">
    <source>
        <dbReference type="Proteomes" id="UP000008783"/>
    </source>
</evidence>
<feature type="coiled-coil region" evidence="11">
    <location>
        <begin position="868"/>
        <end position="895"/>
    </location>
</feature>
<dbReference type="EMBL" id="DS178266">
    <property type="protein sequence ID" value="EFP76621.2"/>
    <property type="molecule type" value="Genomic_DNA"/>
</dbReference>
<dbReference type="InterPro" id="IPR027267">
    <property type="entry name" value="AH/BAR_dom_sf"/>
</dbReference>
<dbReference type="InterPro" id="IPR015404">
    <property type="entry name" value="Vps5_C"/>
</dbReference>
<dbReference type="eggNOG" id="KOG2273">
    <property type="taxonomic scope" value="Eukaryota"/>
</dbReference>
<keyword evidence="5" id="KW-0813">Transport</keyword>
<keyword evidence="7" id="KW-0597">Phosphoprotein</keyword>
<keyword evidence="11" id="KW-0175">Coiled coil</keyword>
<dbReference type="Pfam" id="PF09325">
    <property type="entry name" value="Vps5"/>
    <property type="match status" value="1"/>
</dbReference>
<feature type="compositionally biased region" description="Pro residues" evidence="12">
    <location>
        <begin position="205"/>
        <end position="215"/>
    </location>
</feature>
<evidence type="ECO:0000256" key="1">
    <source>
        <dbReference type="ARBA" id="ARBA00004287"/>
    </source>
</evidence>
<dbReference type="SUPFAM" id="SSF103657">
    <property type="entry name" value="BAR/IMD domain-like"/>
    <property type="match status" value="1"/>
</dbReference>
<evidence type="ECO:0000259" key="13">
    <source>
        <dbReference type="PROSITE" id="PS50195"/>
    </source>
</evidence>
<keyword evidence="6" id="KW-0963">Cytoplasm</keyword>
<feature type="compositionally biased region" description="Low complexity" evidence="12">
    <location>
        <begin position="440"/>
        <end position="456"/>
    </location>
</feature>
<dbReference type="GO" id="GO:0030904">
    <property type="term" value="C:retromer complex"/>
    <property type="evidence" value="ECO:0007669"/>
    <property type="project" value="UniProtKB-ARBA"/>
</dbReference>
<keyword evidence="15" id="KW-1185">Reference proteome</keyword>
<evidence type="ECO:0000256" key="11">
    <source>
        <dbReference type="SAM" id="Coils"/>
    </source>
</evidence>
<feature type="compositionally biased region" description="Polar residues" evidence="12">
    <location>
        <begin position="238"/>
        <end position="248"/>
    </location>
</feature>
<reference key="1">
    <citation type="submission" date="2007-01" db="EMBL/GenBank/DDBJ databases">
        <title>The Genome Sequence of Puccinia graminis f. sp. tritici Strain CRL 75-36-700-3.</title>
        <authorList>
            <consortium name="The Broad Institute Genome Sequencing Platform"/>
            <person name="Birren B."/>
            <person name="Lander E."/>
            <person name="Galagan J."/>
            <person name="Nusbaum C."/>
            <person name="Devon K."/>
            <person name="Cuomo C."/>
            <person name="Jaffe D."/>
            <person name="Butler J."/>
            <person name="Alvarez P."/>
            <person name="Gnerre S."/>
            <person name="Grabherr M."/>
            <person name="Mauceli E."/>
            <person name="Brockman W."/>
            <person name="Young S."/>
            <person name="LaButti K."/>
            <person name="Sykes S."/>
            <person name="DeCaprio D."/>
            <person name="Crawford M."/>
            <person name="Koehrsen M."/>
            <person name="Engels R."/>
            <person name="Montgomery P."/>
            <person name="Pearson M."/>
            <person name="Howarth C."/>
            <person name="Larson L."/>
            <person name="White J."/>
            <person name="Zeng Q."/>
            <person name="Kodira C."/>
            <person name="Yandava C."/>
            <person name="Alvarado L."/>
            <person name="O'Leary S."/>
            <person name="Szabo L."/>
            <person name="Dean R."/>
            <person name="Schein J."/>
        </authorList>
    </citation>
    <scope>NUCLEOTIDE SEQUENCE</scope>
    <source>
        <strain>CRL 75-36-700-3</strain>
    </source>
</reference>
<gene>
    <name evidence="14" type="ORF">PGTG_02082</name>
</gene>
<dbReference type="Gene3D" id="1.20.1270.60">
    <property type="entry name" value="Arfaptin homology (AH) domain/BAR domain"/>
    <property type="match status" value="1"/>
</dbReference>
<evidence type="ECO:0000256" key="9">
    <source>
        <dbReference type="ARBA" id="ARBA00023034"/>
    </source>
</evidence>
<accession>E3JX46</accession>
<evidence type="ECO:0000256" key="10">
    <source>
        <dbReference type="ARBA" id="ARBA00023136"/>
    </source>
</evidence>
<dbReference type="InterPro" id="IPR001683">
    <property type="entry name" value="PX_dom"/>
</dbReference>
<feature type="compositionally biased region" description="Acidic residues" evidence="12">
    <location>
        <begin position="47"/>
        <end position="65"/>
    </location>
</feature>
<dbReference type="RefSeq" id="XP_003321040.2">
    <property type="nucleotide sequence ID" value="XM_003320992.2"/>
</dbReference>
<comment type="similarity">
    <text evidence="4">Belongs to the sorting nexin family.</text>
</comment>
<feature type="region of interest" description="Disordered" evidence="12">
    <location>
        <begin position="947"/>
        <end position="1088"/>
    </location>
</feature>
<name>E3JX46_PUCGT</name>
<feature type="compositionally biased region" description="Polar residues" evidence="12">
    <location>
        <begin position="222"/>
        <end position="231"/>
    </location>
</feature>
<sequence length="1088" mass="118579">MSFYPDSHSTGLGSIEDDNPFADLPSKNNTVIQSSSFDLNLNHQQEDEQQQEEAEAEAEEEEEEERTTTTAAAAAATATGLTDFSSTDDDQELGFDGKPIIIPDHHLSSFTSSAAITTTGLDLDYQTSPDQQLFKFNNDQLESSYQEPFQDLIPSSSSSSSNQFNYQSTNSSPNQLTQSAPEQQLTPQQHHHPDTEQHQTIPASELPPEPQPPLFRPFGVSATLTSSSNITDHLDQPISPSNPTTSSRPALPDILGGGSLAGSLLLPDSRASLPAFKKSSPKSSKPIQKNENNQPALASNSNSPSRTQPKPYRPLGLKIPQPKPIIINPEPPAASNTEPAQNQKTVEPQSNQSTRATSPPPQEQNKIEPDATSTAIASSSDQSNPNDHPDPQQTQKDAVDPSKDTVKDEEEDPEGKGKEVVSPTSPSGNPPVPQETKTGLSIVVPSPSSLLPSLVPTNTVGDHPQAIQPVQNSGPSDGETQDPPREQSGPDPSADAPPQAVQTDQPGPEQKPAHPPDSDSEDERPLASVREGLVQQQQQQQQQGRAPLSRPNSSSLPGPNLAQYPTPTPVPTAPLPLYKCSVGDPQKMGMINDIHTVYTVKTVATDPNSSGPLKASSTVLRRFRDFVWLFDALVSNNPGIIVPPIPDKNLRHRFQEGFIAARRVALEFFLQKTVNHPMLTSDPDLKLFLESDAFGLEIKHRKHDSSPQTGWLANIAGPRFVETDEFFENRKVALDTLEGQLKVLQASLTAASKARRAMAQSLSELAEGLQVLSTSDLSKPVRNTIERLAGLHRQAHQWALDQATNELESLITTVEAYARLTNSVRLTFNGRVKSWDKLQYAINHLKKIQSNHEKIKRSCSPNDQSTALMYSLAELEEAERRAHEARNEFADVSKLIKAEFQRFDQEKVEDFKLSICSFVDGLTDRQRQIVKVWQEYYQVLQVLSKQNADANSAPHPPNNSKNDNGSKSNTNQSEAVQPSTQTTAASSSAVVPEAGLEPHPSSSAPDPTSASSVENLTRDLDLNKDHESSFSPSESHDQHDLLQEQQPLIVPDDAAVWADVSKSDPSPPSSSQLENHAGLPSYDHDDHP</sequence>
<dbReference type="AlphaFoldDB" id="E3JX46"/>
<feature type="region of interest" description="Disordered" evidence="12">
    <location>
        <begin position="1"/>
        <end position="104"/>
    </location>
</feature>
<evidence type="ECO:0000256" key="8">
    <source>
        <dbReference type="ARBA" id="ARBA00022927"/>
    </source>
</evidence>
<dbReference type="GO" id="GO:0015031">
    <property type="term" value="P:protein transport"/>
    <property type="evidence" value="ECO:0007669"/>
    <property type="project" value="UniProtKB-KW"/>
</dbReference>
<feature type="region of interest" description="Disordered" evidence="12">
    <location>
        <begin position="134"/>
        <end position="570"/>
    </location>
</feature>
<dbReference type="GO" id="GO:0005829">
    <property type="term" value="C:cytosol"/>
    <property type="evidence" value="ECO:0007669"/>
    <property type="project" value="GOC"/>
</dbReference>
<dbReference type="Gene3D" id="3.30.1520.10">
    <property type="entry name" value="Phox-like domain"/>
    <property type="match status" value="1"/>
</dbReference>
<dbReference type="GO" id="GO:0005794">
    <property type="term" value="C:Golgi apparatus"/>
    <property type="evidence" value="ECO:0007669"/>
    <property type="project" value="UniProtKB-SubCell"/>
</dbReference>
<dbReference type="InParanoid" id="E3JX46"/>
<evidence type="ECO:0000256" key="6">
    <source>
        <dbReference type="ARBA" id="ARBA00022490"/>
    </source>
</evidence>
<dbReference type="FunCoup" id="E3JX46">
    <property type="interactions" value="578"/>
</dbReference>
<dbReference type="OrthoDB" id="271164at2759"/>
<dbReference type="FunFam" id="1.20.1270.60:FF:000022">
    <property type="entry name" value="Sorting nexin 3 protein"/>
    <property type="match status" value="1"/>
</dbReference>
<dbReference type="KEGG" id="pgr:PGTG_02082"/>
<feature type="compositionally biased region" description="Polar residues" evidence="12">
    <location>
        <begin position="173"/>
        <end position="188"/>
    </location>
</feature>
<dbReference type="VEuPathDB" id="FungiDB:PGTG_02082"/>
<reference evidence="15" key="2">
    <citation type="journal article" date="2011" name="Proc. Natl. Acad. Sci. U.S.A.">
        <title>Obligate biotrophy features unraveled by the genomic analysis of rust fungi.</title>
        <authorList>
            <person name="Duplessis S."/>
            <person name="Cuomo C.A."/>
            <person name="Lin Y.-C."/>
            <person name="Aerts A."/>
            <person name="Tisserant E."/>
            <person name="Veneault-Fourrey C."/>
            <person name="Joly D.L."/>
            <person name="Hacquard S."/>
            <person name="Amselem J."/>
            <person name="Cantarel B.L."/>
            <person name="Chiu R."/>
            <person name="Coutinho P.M."/>
            <person name="Feau N."/>
            <person name="Field M."/>
            <person name="Frey P."/>
            <person name="Gelhaye E."/>
            <person name="Goldberg J."/>
            <person name="Grabherr M.G."/>
            <person name="Kodira C.D."/>
            <person name="Kohler A."/>
            <person name="Kuees U."/>
            <person name="Lindquist E.A."/>
            <person name="Lucas S.M."/>
            <person name="Mago R."/>
            <person name="Mauceli E."/>
            <person name="Morin E."/>
            <person name="Murat C."/>
            <person name="Pangilinan J.L."/>
            <person name="Park R."/>
            <person name="Pearson M."/>
            <person name="Quesneville H."/>
            <person name="Rouhier N."/>
            <person name="Sakthikumar S."/>
            <person name="Salamov A.A."/>
            <person name="Schmutz J."/>
            <person name="Selles B."/>
            <person name="Shapiro H."/>
            <person name="Tanguay P."/>
            <person name="Tuskan G.A."/>
            <person name="Henrissat B."/>
            <person name="Van de Peer Y."/>
            <person name="Rouze P."/>
            <person name="Ellis J.G."/>
            <person name="Dodds P.N."/>
            <person name="Schein J.E."/>
            <person name="Zhong S."/>
            <person name="Hamelin R.C."/>
            <person name="Grigoriev I.V."/>
            <person name="Szabo L.J."/>
            <person name="Martin F."/>
        </authorList>
    </citation>
    <scope>NUCLEOTIDE SEQUENCE [LARGE SCALE GENOMIC DNA]</scope>
    <source>
        <strain evidence="15">CRL 75-36-700-3 / race SCCL</strain>
    </source>
</reference>
<protein>
    <recommendedName>
        <fullName evidence="13">PX domain-containing protein</fullName>
    </recommendedName>
</protein>